<dbReference type="GO" id="GO:0030145">
    <property type="term" value="F:manganese ion binding"/>
    <property type="evidence" value="ECO:0007669"/>
    <property type="project" value="InterPro"/>
</dbReference>
<dbReference type="EC" id="3.1.3.48" evidence="2"/>
<accession>A0A9D2D2K4</accession>
<dbReference type="InterPro" id="IPR016195">
    <property type="entry name" value="Pol/histidinol_Pase-like"/>
</dbReference>
<dbReference type="Proteomes" id="UP000824024">
    <property type="component" value="Unassembled WGS sequence"/>
</dbReference>
<organism evidence="6 7">
    <name type="scientific">Candidatus Eubacterium avistercoris</name>
    <dbReference type="NCBI Taxonomy" id="2838567"/>
    <lineage>
        <taxon>Bacteria</taxon>
        <taxon>Bacillati</taxon>
        <taxon>Bacillota</taxon>
        <taxon>Clostridia</taxon>
        <taxon>Eubacteriales</taxon>
        <taxon>Eubacteriaceae</taxon>
        <taxon>Eubacterium</taxon>
    </lineage>
</organism>
<dbReference type="SUPFAM" id="SSF89550">
    <property type="entry name" value="PHP domain-like"/>
    <property type="match status" value="1"/>
</dbReference>
<dbReference type="InterPro" id="IPR016667">
    <property type="entry name" value="Caps_polysacc_synth_CpsB/CapC"/>
</dbReference>
<sequence>MAATVTVTTVTAATGMVVTATAVTDTAGVRNKMIDLHIHIVPGIDDGADNLEDALEMAAAASDSGVRAAAASSHANLPGRDPLAWKQRYRDRLELLRAGLKKEGIPLEVYPAMELFAGGISPEGRRVFAAAELEQGLDEGSLLTINGSRYPLVEFAFDTVSDHIEQTLKRLIKAGYVPVLAHPERYRCVRRRPDILYRYEQMGVILQVNKGSILGEFGERVRKAAHWILRQRLAGAVASDAHDPLLRTPDLEEVWDALDFHYGTGCAELLLSENPCRILHNKRIIPPR</sequence>
<evidence type="ECO:0000256" key="4">
    <source>
        <dbReference type="ARBA" id="ARBA00022912"/>
    </source>
</evidence>
<reference evidence="6" key="2">
    <citation type="submission" date="2021-04" db="EMBL/GenBank/DDBJ databases">
        <authorList>
            <person name="Gilroy R."/>
        </authorList>
    </citation>
    <scope>NUCLEOTIDE SEQUENCE</scope>
    <source>
        <strain evidence="6">CHK192-9172</strain>
    </source>
</reference>
<evidence type="ECO:0000256" key="1">
    <source>
        <dbReference type="ARBA" id="ARBA00005750"/>
    </source>
</evidence>
<keyword evidence="4" id="KW-0904">Protein phosphatase</keyword>
<evidence type="ECO:0000313" key="6">
    <source>
        <dbReference type="EMBL" id="HIZ07349.1"/>
    </source>
</evidence>
<comment type="caution">
    <text evidence="6">The sequence shown here is derived from an EMBL/GenBank/DDBJ whole genome shotgun (WGS) entry which is preliminary data.</text>
</comment>
<dbReference type="AlphaFoldDB" id="A0A9D2D2K4"/>
<evidence type="ECO:0000256" key="2">
    <source>
        <dbReference type="ARBA" id="ARBA00013064"/>
    </source>
</evidence>
<dbReference type="PANTHER" id="PTHR39181:SF1">
    <property type="entry name" value="TYROSINE-PROTEIN PHOSPHATASE YWQE"/>
    <property type="match status" value="1"/>
</dbReference>
<proteinExistence type="inferred from homology"/>
<dbReference type="EMBL" id="DXCH01000149">
    <property type="protein sequence ID" value="HIZ07349.1"/>
    <property type="molecule type" value="Genomic_DNA"/>
</dbReference>
<name>A0A9D2D2K4_9FIRM</name>
<evidence type="ECO:0000313" key="7">
    <source>
        <dbReference type="Proteomes" id="UP000824024"/>
    </source>
</evidence>
<dbReference type="Pfam" id="PF19567">
    <property type="entry name" value="CpsB_CapC"/>
    <property type="match status" value="1"/>
</dbReference>
<evidence type="ECO:0000256" key="5">
    <source>
        <dbReference type="ARBA" id="ARBA00051722"/>
    </source>
</evidence>
<protein>
    <recommendedName>
        <fullName evidence="2">protein-tyrosine-phosphatase</fullName>
        <ecNumber evidence="2">3.1.3.48</ecNumber>
    </recommendedName>
</protein>
<reference evidence="6" key="1">
    <citation type="journal article" date="2021" name="PeerJ">
        <title>Extensive microbial diversity within the chicken gut microbiome revealed by metagenomics and culture.</title>
        <authorList>
            <person name="Gilroy R."/>
            <person name="Ravi A."/>
            <person name="Getino M."/>
            <person name="Pursley I."/>
            <person name="Horton D.L."/>
            <person name="Alikhan N.F."/>
            <person name="Baker D."/>
            <person name="Gharbi K."/>
            <person name="Hall N."/>
            <person name="Watson M."/>
            <person name="Adriaenssens E.M."/>
            <person name="Foster-Nyarko E."/>
            <person name="Jarju S."/>
            <person name="Secka A."/>
            <person name="Antonio M."/>
            <person name="Oren A."/>
            <person name="Chaudhuri R.R."/>
            <person name="La Ragione R."/>
            <person name="Hildebrand F."/>
            <person name="Pallen M.J."/>
        </authorList>
    </citation>
    <scope>NUCLEOTIDE SEQUENCE</scope>
    <source>
        <strain evidence="6">CHK192-9172</strain>
    </source>
</reference>
<dbReference type="GO" id="GO:0004725">
    <property type="term" value="F:protein tyrosine phosphatase activity"/>
    <property type="evidence" value="ECO:0007669"/>
    <property type="project" value="UniProtKB-EC"/>
</dbReference>
<evidence type="ECO:0000256" key="3">
    <source>
        <dbReference type="ARBA" id="ARBA00022801"/>
    </source>
</evidence>
<keyword evidence="3" id="KW-0378">Hydrolase</keyword>
<dbReference type="Gene3D" id="3.20.20.140">
    <property type="entry name" value="Metal-dependent hydrolases"/>
    <property type="match status" value="1"/>
</dbReference>
<dbReference type="PANTHER" id="PTHR39181">
    <property type="entry name" value="TYROSINE-PROTEIN PHOSPHATASE YWQE"/>
    <property type="match status" value="1"/>
</dbReference>
<dbReference type="PIRSF" id="PIRSF016557">
    <property type="entry name" value="Caps_synth_CpsB"/>
    <property type="match status" value="1"/>
</dbReference>
<comment type="catalytic activity">
    <reaction evidence="5">
        <text>O-phospho-L-tyrosyl-[protein] + H2O = L-tyrosyl-[protein] + phosphate</text>
        <dbReference type="Rhea" id="RHEA:10684"/>
        <dbReference type="Rhea" id="RHEA-COMP:10136"/>
        <dbReference type="Rhea" id="RHEA-COMP:20101"/>
        <dbReference type="ChEBI" id="CHEBI:15377"/>
        <dbReference type="ChEBI" id="CHEBI:43474"/>
        <dbReference type="ChEBI" id="CHEBI:46858"/>
        <dbReference type="ChEBI" id="CHEBI:61978"/>
        <dbReference type="EC" id="3.1.3.48"/>
    </reaction>
</comment>
<gene>
    <name evidence="6" type="ORF">IAA08_05370</name>
</gene>
<comment type="similarity">
    <text evidence="1">Belongs to the metallo-dependent hydrolases superfamily. CpsB/CapC family.</text>
</comment>